<evidence type="ECO:0000256" key="1">
    <source>
        <dbReference type="ARBA" id="ARBA00004240"/>
    </source>
</evidence>
<dbReference type="Gene3D" id="3.40.50.720">
    <property type="entry name" value="NAD(P)-binding Rossmann-like Domain"/>
    <property type="match status" value="1"/>
</dbReference>
<feature type="region of interest" description="Disordered" evidence="10">
    <location>
        <begin position="356"/>
        <end position="384"/>
    </location>
</feature>
<keyword evidence="11" id="KW-0812">Transmembrane</keyword>
<keyword evidence="6" id="KW-0746">Sphingolipid metabolism</keyword>
<feature type="compositionally biased region" description="Basic and acidic residues" evidence="10">
    <location>
        <begin position="257"/>
        <end position="270"/>
    </location>
</feature>
<proteinExistence type="predicted"/>
<comment type="pathway">
    <text evidence="3">Sphingolipid metabolism.</text>
</comment>
<dbReference type="GO" id="GO:0006666">
    <property type="term" value="P:3-keto-sphinganine metabolic process"/>
    <property type="evidence" value="ECO:0007669"/>
    <property type="project" value="InterPro"/>
</dbReference>
<dbReference type="EC" id="1.1.1.102" evidence="9"/>
<sequence length="384" mass="41303">MSLLKIAVAGIFAIPALLVSIVTAPLIAVLSLPSLALLCFQSSEAPQSKKDTANSPTKDHAIISGGSTGIGFSIAQDCVQRGMTQVTIMARTKSKLEAAVQKLEDIKQRVGSKTTISYRSVDVSDAPAVQAVAKELAGTGDHQGGETKYYLFCCAGMAYPGYFEHISHDKFAHCVNVNQLGTIFTVQAFLPHMTHAVIVLTSSLAGQVGVYGYTAYSPTKFALRGFAEVLHAELADNPQVHIQVAFPPDTDTPGFQEEEKTKPKETKLTSEDAGLSKPEDIANQMVKAALAPNPAFLVYFTLEGWMLSALTAGMSPVSTLVDAVTQVSLGGLFRLISLFYLNDWWRIIRQCAQERIDNNQEKPRPSAGDSANNSNSKSSDKKSD</sequence>
<feature type="region of interest" description="Disordered" evidence="10">
    <location>
        <begin position="247"/>
        <end position="273"/>
    </location>
</feature>
<keyword evidence="7" id="KW-0560">Oxidoreductase</keyword>
<accession>A0A9N8DK60</accession>
<gene>
    <name evidence="12" type="ORF">SEMRO_166_G074220.1</name>
</gene>
<evidence type="ECO:0000256" key="4">
    <source>
        <dbReference type="ARBA" id="ARBA00022824"/>
    </source>
</evidence>
<dbReference type="InterPro" id="IPR002347">
    <property type="entry name" value="SDR_fam"/>
</dbReference>
<evidence type="ECO:0000313" key="13">
    <source>
        <dbReference type="Proteomes" id="UP001153069"/>
    </source>
</evidence>
<organism evidence="12 13">
    <name type="scientific">Seminavis robusta</name>
    <dbReference type="NCBI Taxonomy" id="568900"/>
    <lineage>
        <taxon>Eukaryota</taxon>
        <taxon>Sar</taxon>
        <taxon>Stramenopiles</taxon>
        <taxon>Ochrophyta</taxon>
        <taxon>Bacillariophyta</taxon>
        <taxon>Bacillariophyceae</taxon>
        <taxon>Bacillariophycidae</taxon>
        <taxon>Naviculales</taxon>
        <taxon>Naviculaceae</taxon>
        <taxon>Seminavis</taxon>
    </lineage>
</organism>
<dbReference type="OrthoDB" id="37659at2759"/>
<keyword evidence="13" id="KW-1185">Reference proteome</keyword>
<dbReference type="CDD" id="cd08939">
    <property type="entry name" value="KDSR-like_SDR_c"/>
    <property type="match status" value="1"/>
</dbReference>
<dbReference type="Proteomes" id="UP001153069">
    <property type="component" value="Unassembled WGS sequence"/>
</dbReference>
<dbReference type="InterPro" id="IPR036291">
    <property type="entry name" value="NAD(P)-bd_dom_sf"/>
</dbReference>
<evidence type="ECO:0000256" key="7">
    <source>
        <dbReference type="ARBA" id="ARBA00023002"/>
    </source>
</evidence>
<dbReference type="GO" id="GO:0005789">
    <property type="term" value="C:endoplasmic reticulum membrane"/>
    <property type="evidence" value="ECO:0007669"/>
    <property type="project" value="TreeGrafter"/>
</dbReference>
<dbReference type="PANTHER" id="PTHR43550">
    <property type="entry name" value="3-KETODIHYDROSPHINGOSINE REDUCTASE"/>
    <property type="match status" value="1"/>
</dbReference>
<dbReference type="EMBL" id="CAICTM010000165">
    <property type="protein sequence ID" value="CAB9503460.1"/>
    <property type="molecule type" value="Genomic_DNA"/>
</dbReference>
<dbReference type="FunFam" id="3.40.50.720:FF:000468">
    <property type="entry name" value="Short-chain dehydrogenase, putative"/>
    <property type="match status" value="1"/>
</dbReference>
<feature type="compositionally biased region" description="Low complexity" evidence="10">
    <location>
        <begin position="366"/>
        <end position="377"/>
    </location>
</feature>
<dbReference type="PRINTS" id="PR00081">
    <property type="entry name" value="GDHRDH"/>
</dbReference>
<evidence type="ECO:0000256" key="11">
    <source>
        <dbReference type="SAM" id="Phobius"/>
    </source>
</evidence>
<dbReference type="SUPFAM" id="SSF51735">
    <property type="entry name" value="NAD(P)-binding Rossmann-fold domains"/>
    <property type="match status" value="1"/>
</dbReference>
<dbReference type="AlphaFoldDB" id="A0A9N8DK60"/>
<evidence type="ECO:0000256" key="9">
    <source>
        <dbReference type="ARBA" id="ARBA00026112"/>
    </source>
</evidence>
<comment type="pathway">
    <text evidence="2">Lipid metabolism; sphingolipid metabolism.</text>
</comment>
<keyword evidence="5" id="KW-0521">NADP</keyword>
<name>A0A9N8DK60_9STRA</name>
<evidence type="ECO:0000256" key="6">
    <source>
        <dbReference type="ARBA" id="ARBA00022919"/>
    </source>
</evidence>
<comment type="subcellular location">
    <subcellularLocation>
        <location evidence="1">Endoplasmic reticulum</location>
    </subcellularLocation>
</comment>
<dbReference type="GO" id="GO:0030148">
    <property type="term" value="P:sphingolipid biosynthetic process"/>
    <property type="evidence" value="ECO:0007669"/>
    <property type="project" value="InterPro"/>
</dbReference>
<evidence type="ECO:0000256" key="8">
    <source>
        <dbReference type="ARBA" id="ARBA00023098"/>
    </source>
</evidence>
<evidence type="ECO:0000256" key="10">
    <source>
        <dbReference type="SAM" id="MobiDB-lite"/>
    </source>
</evidence>
<dbReference type="InterPro" id="IPR045022">
    <property type="entry name" value="KDSR-like"/>
</dbReference>
<protein>
    <recommendedName>
        <fullName evidence="9">3-dehydrosphinganine reductase</fullName>
        <ecNumber evidence="9">1.1.1.102</ecNumber>
    </recommendedName>
</protein>
<keyword evidence="11" id="KW-0472">Membrane</keyword>
<comment type="caution">
    <text evidence="12">The sequence shown here is derived from an EMBL/GenBank/DDBJ whole genome shotgun (WGS) entry which is preliminary data.</text>
</comment>
<evidence type="ECO:0000256" key="5">
    <source>
        <dbReference type="ARBA" id="ARBA00022857"/>
    </source>
</evidence>
<feature type="transmembrane region" description="Helical" evidence="11">
    <location>
        <begin position="12"/>
        <end position="40"/>
    </location>
</feature>
<dbReference type="PANTHER" id="PTHR43550:SF3">
    <property type="entry name" value="3-KETODIHYDROSPHINGOSINE REDUCTASE"/>
    <property type="match status" value="1"/>
</dbReference>
<evidence type="ECO:0000313" key="12">
    <source>
        <dbReference type="EMBL" id="CAB9503460.1"/>
    </source>
</evidence>
<reference evidence="12" key="1">
    <citation type="submission" date="2020-06" db="EMBL/GenBank/DDBJ databases">
        <authorList>
            <consortium name="Plant Systems Biology data submission"/>
        </authorList>
    </citation>
    <scope>NUCLEOTIDE SEQUENCE</scope>
    <source>
        <strain evidence="12">D6</strain>
    </source>
</reference>
<evidence type="ECO:0000256" key="2">
    <source>
        <dbReference type="ARBA" id="ARBA00004760"/>
    </source>
</evidence>
<evidence type="ECO:0000256" key="3">
    <source>
        <dbReference type="ARBA" id="ARBA00004991"/>
    </source>
</evidence>
<dbReference type="Pfam" id="PF00106">
    <property type="entry name" value="adh_short"/>
    <property type="match status" value="1"/>
</dbReference>
<keyword evidence="8" id="KW-0443">Lipid metabolism</keyword>
<keyword evidence="11" id="KW-1133">Transmembrane helix</keyword>
<dbReference type="GO" id="GO:0047560">
    <property type="term" value="F:3-dehydrosphinganine reductase activity"/>
    <property type="evidence" value="ECO:0007669"/>
    <property type="project" value="UniProtKB-EC"/>
</dbReference>
<keyword evidence="4" id="KW-0256">Endoplasmic reticulum</keyword>